<evidence type="ECO:0000313" key="3">
    <source>
        <dbReference type="Proteomes" id="UP000608890"/>
    </source>
</evidence>
<evidence type="ECO:0000313" key="2">
    <source>
        <dbReference type="EMBL" id="GGM65659.1"/>
    </source>
</evidence>
<evidence type="ECO:0008006" key="4">
    <source>
        <dbReference type="Google" id="ProtNLM"/>
    </source>
</evidence>
<reference evidence="2" key="2">
    <citation type="submission" date="2020-09" db="EMBL/GenBank/DDBJ databases">
        <authorList>
            <person name="Sun Q."/>
            <person name="Zhou Y."/>
        </authorList>
    </citation>
    <scope>NUCLEOTIDE SEQUENCE</scope>
    <source>
        <strain evidence="2">CGMCC 4.7312</strain>
    </source>
</reference>
<sequence>MAVADLISLPEIADLSGVRRPVVTTWRRRYPTFPAPAEDDRGRPLFKAREVVDWLVDTGRAERRSIEPDLRLHLLSGVALRAASSTGVGRRRALTSQQLVPAITALICLHHLDDEPLRPDGYTDRQVMEALRERATEADWDDELLRSEIEALPAEAAWLTEVVDELIEAAWGTAQAYERVLAARNRFAVPQLYEAAILPQLARLMVGLSGVREHADLHGFVQVADPRAGAGDLLMAARQVLREHNPVMFAAEADPLLARLARRRLVVHGVSRGSWQLDIATARPAAASPADVLFIQLPYQPAEARTDLNPFPELAEVTKALTPGQTAVVFGPAELLVGALPPYRPAARSRNELLTTGRVEAVVQLPGGMVPFRPGYQTALWVLRNEEAPEWQGRVLLADVSDRPLTDRVADELILDVATWRREGHRPEQHLRAYASQVRIADLTVPRRPLTARRPATLREMVSDGRRTVAELTELEVDLNRLAGPRPQLRTCLAAQDGVQRAPTRSIGAFVRDGHLVLLNGSRIAGGDVSGDGHYPVIGPPELGGATQVGSRRIDRAVFAQRYPRARLTEPGDVLVTMTPWLRAHHDAEGTSVVDYPTRILRVLPDGRERFTPRVLEALLNAVPTQRPAGAVRAATRLADLQLPLLPPADVARLDALLAATEERRNLARRELALLDEIGRRAVAGLTEGTLTITHGPPLVGPPERDQQD</sequence>
<comment type="caution">
    <text evidence="2">The sequence shown here is derived from an EMBL/GenBank/DDBJ whole genome shotgun (WGS) entry which is preliminary data.</text>
</comment>
<keyword evidence="1" id="KW-0175">Coiled coil</keyword>
<evidence type="ECO:0000256" key="1">
    <source>
        <dbReference type="SAM" id="Coils"/>
    </source>
</evidence>
<name>A0A917UA03_9ACTN</name>
<organism evidence="2 3">
    <name type="scientific">Micromonospora sonchi</name>
    <dbReference type="NCBI Taxonomy" id="1763543"/>
    <lineage>
        <taxon>Bacteria</taxon>
        <taxon>Bacillati</taxon>
        <taxon>Actinomycetota</taxon>
        <taxon>Actinomycetes</taxon>
        <taxon>Micromonosporales</taxon>
        <taxon>Micromonosporaceae</taxon>
        <taxon>Micromonospora</taxon>
    </lineage>
</organism>
<dbReference type="Proteomes" id="UP000608890">
    <property type="component" value="Unassembled WGS sequence"/>
</dbReference>
<dbReference type="SUPFAM" id="SSF53335">
    <property type="entry name" value="S-adenosyl-L-methionine-dependent methyltransferases"/>
    <property type="match status" value="1"/>
</dbReference>
<accession>A0A917UA03</accession>
<dbReference type="Gene3D" id="3.40.50.150">
    <property type="entry name" value="Vaccinia Virus protein VP39"/>
    <property type="match status" value="1"/>
</dbReference>
<dbReference type="RefSeq" id="WP_189050176.1">
    <property type="nucleotide sequence ID" value="NZ_BMNB01000047.1"/>
</dbReference>
<dbReference type="EMBL" id="BMNB01000047">
    <property type="protein sequence ID" value="GGM65659.1"/>
    <property type="molecule type" value="Genomic_DNA"/>
</dbReference>
<proteinExistence type="predicted"/>
<feature type="coiled-coil region" evidence="1">
    <location>
        <begin position="651"/>
        <end position="678"/>
    </location>
</feature>
<reference evidence="2" key="1">
    <citation type="journal article" date="2014" name="Int. J. Syst. Evol. Microbiol.">
        <title>Complete genome sequence of Corynebacterium casei LMG S-19264T (=DSM 44701T), isolated from a smear-ripened cheese.</title>
        <authorList>
            <consortium name="US DOE Joint Genome Institute (JGI-PGF)"/>
            <person name="Walter F."/>
            <person name="Albersmeier A."/>
            <person name="Kalinowski J."/>
            <person name="Ruckert C."/>
        </authorList>
    </citation>
    <scope>NUCLEOTIDE SEQUENCE</scope>
    <source>
        <strain evidence="2">CGMCC 4.7312</strain>
    </source>
</reference>
<keyword evidence="3" id="KW-1185">Reference proteome</keyword>
<dbReference type="InterPro" id="IPR029063">
    <property type="entry name" value="SAM-dependent_MTases_sf"/>
</dbReference>
<dbReference type="AlphaFoldDB" id="A0A917UA03"/>
<gene>
    <name evidence="2" type="ORF">GCM10011608_58620</name>
</gene>
<protein>
    <recommendedName>
        <fullName evidence="4">N-6 DNA methylase</fullName>
    </recommendedName>
</protein>